<feature type="compositionally biased region" description="Basic and acidic residues" evidence="1">
    <location>
        <begin position="77"/>
        <end position="109"/>
    </location>
</feature>
<protein>
    <submittedName>
        <fullName evidence="2">Uncharacterized protein</fullName>
    </submittedName>
</protein>
<keyword evidence="3" id="KW-1185">Reference proteome</keyword>
<dbReference type="EMBL" id="JAWDJX010000079">
    <property type="protein sequence ID" value="KAK3046803.1"/>
    <property type="molecule type" value="Genomic_DNA"/>
</dbReference>
<proteinExistence type="predicted"/>
<reference evidence="2" key="1">
    <citation type="submission" date="2023-04" db="EMBL/GenBank/DDBJ databases">
        <title>Black Yeasts Isolated from many extreme environments.</title>
        <authorList>
            <person name="Coleine C."/>
            <person name="Stajich J.E."/>
            <person name="Selbmann L."/>
        </authorList>
    </citation>
    <scope>NUCLEOTIDE SEQUENCE</scope>
    <source>
        <strain evidence="2">CCFEE 5312</strain>
    </source>
</reference>
<evidence type="ECO:0000313" key="2">
    <source>
        <dbReference type="EMBL" id="KAK3046803.1"/>
    </source>
</evidence>
<gene>
    <name evidence="2" type="ORF">LTR09_011734</name>
</gene>
<feature type="compositionally biased region" description="Basic and acidic residues" evidence="1">
    <location>
        <begin position="135"/>
        <end position="147"/>
    </location>
</feature>
<organism evidence="2 3">
    <name type="scientific">Extremus antarcticus</name>
    <dbReference type="NCBI Taxonomy" id="702011"/>
    <lineage>
        <taxon>Eukaryota</taxon>
        <taxon>Fungi</taxon>
        <taxon>Dikarya</taxon>
        <taxon>Ascomycota</taxon>
        <taxon>Pezizomycotina</taxon>
        <taxon>Dothideomycetes</taxon>
        <taxon>Dothideomycetidae</taxon>
        <taxon>Mycosphaerellales</taxon>
        <taxon>Extremaceae</taxon>
        <taxon>Extremus</taxon>
    </lineage>
</organism>
<feature type="region of interest" description="Disordered" evidence="1">
    <location>
        <begin position="1"/>
        <end position="165"/>
    </location>
</feature>
<feature type="region of interest" description="Disordered" evidence="1">
    <location>
        <begin position="209"/>
        <end position="229"/>
    </location>
</feature>
<sequence>MVRSPPSKSRRDGPTPVSTRRDSQRYDDGQSVANIQPAEKAQLNENRRRPTIDEVPNSPSIPRVDSDPLRPKANADVQKEQEDAQPKGKGKPNERKSTNPDASKREESISSRSSVADGSQKPADRPVTLPSRSKSGIEDKRKVDSHMRGSRPASRPALASDVSVVRGGTRAVSDMDVSTPSEEMFDVMAEPRDWEEYFLAAKLRKKYDLDGQGRIDAPKATDRRPKADR</sequence>
<dbReference type="AlphaFoldDB" id="A0AAJ0D601"/>
<feature type="compositionally biased region" description="Basic and acidic residues" evidence="1">
    <location>
        <begin position="9"/>
        <end position="28"/>
    </location>
</feature>
<evidence type="ECO:0000313" key="3">
    <source>
        <dbReference type="Proteomes" id="UP001271007"/>
    </source>
</evidence>
<evidence type="ECO:0000256" key="1">
    <source>
        <dbReference type="SAM" id="MobiDB-lite"/>
    </source>
</evidence>
<accession>A0AAJ0D601</accession>
<comment type="caution">
    <text evidence="2">The sequence shown here is derived from an EMBL/GenBank/DDBJ whole genome shotgun (WGS) entry which is preliminary data.</text>
</comment>
<name>A0AAJ0D601_9PEZI</name>
<dbReference type="Proteomes" id="UP001271007">
    <property type="component" value="Unassembled WGS sequence"/>
</dbReference>